<feature type="compositionally biased region" description="Polar residues" evidence="1">
    <location>
        <begin position="145"/>
        <end position="170"/>
    </location>
</feature>
<comment type="caution">
    <text evidence="2">The sequence shown here is derived from an EMBL/GenBank/DDBJ whole genome shotgun (WGS) entry which is preliminary data.</text>
</comment>
<protein>
    <submittedName>
        <fullName evidence="2">Uncharacterized protein</fullName>
    </submittedName>
</protein>
<dbReference type="AlphaFoldDB" id="A0A9W9YQP8"/>
<feature type="compositionally biased region" description="Polar residues" evidence="1">
    <location>
        <begin position="239"/>
        <end position="248"/>
    </location>
</feature>
<dbReference type="OrthoDB" id="10689108at2759"/>
<reference evidence="2" key="1">
    <citation type="submission" date="2023-01" db="EMBL/GenBank/DDBJ databases">
        <title>Genome assembly of the deep-sea coral Lophelia pertusa.</title>
        <authorList>
            <person name="Herrera S."/>
            <person name="Cordes E."/>
        </authorList>
    </citation>
    <scope>NUCLEOTIDE SEQUENCE</scope>
    <source>
        <strain evidence="2">USNM1676648</strain>
        <tissue evidence="2">Polyp</tissue>
    </source>
</reference>
<evidence type="ECO:0000256" key="1">
    <source>
        <dbReference type="SAM" id="MobiDB-lite"/>
    </source>
</evidence>
<feature type="region of interest" description="Disordered" evidence="1">
    <location>
        <begin position="106"/>
        <end position="199"/>
    </location>
</feature>
<organism evidence="2 3">
    <name type="scientific">Desmophyllum pertusum</name>
    <dbReference type="NCBI Taxonomy" id="174260"/>
    <lineage>
        <taxon>Eukaryota</taxon>
        <taxon>Metazoa</taxon>
        <taxon>Cnidaria</taxon>
        <taxon>Anthozoa</taxon>
        <taxon>Hexacorallia</taxon>
        <taxon>Scleractinia</taxon>
        <taxon>Caryophylliina</taxon>
        <taxon>Caryophylliidae</taxon>
        <taxon>Desmophyllum</taxon>
    </lineage>
</organism>
<evidence type="ECO:0000313" key="2">
    <source>
        <dbReference type="EMBL" id="KAJ7363317.1"/>
    </source>
</evidence>
<name>A0A9W9YQP8_9CNID</name>
<evidence type="ECO:0000313" key="3">
    <source>
        <dbReference type="Proteomes" id="UP001163046"/>
    </source>
</evidence>
<dbReference type="Proteomes" id="UP001163046">
    <property type="component" value="Unassembled WGS sequence"/>
</dbReference>
<accession>A0A9W9YQP8</accession>
<dbReference type="EMBL" id="MU827306">
    <property type="protein sequence ID" value="KAJ7363317.1"/>
    <property type="molecule type" value="Genomic_DNA"/>
</dbReference>
<feature type="compositionally biased region" description="Basic and acidic residues" evidence="1">
    <location>
        <begin position="135"/>
        <end position="144"/>
    </location>
</feature>
<sequence length="432" mass="47680">MMAARLQQSGFLRQQFGNAPFLPPGVFNPLVQQQLMALGLPFGLPFHTGGHQAWPGVGPRGPVRHPVQGHRPPVGRSGTGPVGRGRPFAPSFAPRFHHPGVVNIRTHDDLEKSSTGNSSTSSLERTSSAMNAPEMQKEAVEDNRSTANDAQKGNVRSSWTPASPENTNMKGNVRPSGTPASPENINMESASRASADVKSISDSSCVKHNMMPSPSTGSDVSPKNIFNTMPNESREETGCQGTSPSSQEAGKMGRIGGEGHLLASSPSSTVSKQEDYLESPGTKKTPPCKITQSELFLKEQKSELKRIKSENETLRQSVDWRRSGGMADNSSYPREKWEALKCQIHLKEVHLQKEKEMILARKAEQEILYEREKLECSWDQQLKKELETEKRIGETENKIHLAKLENELLRLYQNLHGSKELKDSSITTDEKL</sequence>
<feature type="compositionally biased region" description="Low complexity" evidence="1">
    <location>
        <begin position="113"/>
        <end position="128"/>
    </location>
</feature>
<proteinExistence type="predicted"/>
<feature type="compositionally biased region" description="Polar residues" evidence="1">
    <location>
        <begin position="178"/>
        <end position="192"/>
    </location>
</feature>
<keyword evidence="3" id="KW-1185">Reference proteome</keyword>
<gene>
    <name evidence="2" type="ORF">OS493_011604</name>
</gene>
<feature type="region of interest" description="Disordered" evidence="1">
    <location>
        <begin position="230"/>
        <end position="288"/>
    </location>
</feature>